<evidence type="ECO:0000313" key="3">
    <source>
        <dbReference type="EMBL" id="ROW04209.1"/>
    </source>
</evidence>
<dbReference type="PANTHER" id="PTHR45648:SF22">
    <property type="entry name" value="GDSL LIPASE_ACYLHYDROLASE FAMILY PROTEIN (AFU_ORTHOLOGUE AFUA_4G14700)"/>
    <property type="match status" value="1"/>
</dbReference>
<dbReference type="InterPro" id="IPR036514">
    <property type="entry name" value="SGNH_hydro_sf"/>
</dbReference>
<gene>
    <name evidence="3" type="ORF">VSDG_00939</name>
</gene>
<dbReference type="OrthoDB" id="1600564at2759"/>
<dbReference type="PANTHER" id="PTHR45648">
    <property type="entry name" value="GDSL LIPASE/ACYLHYDROLASE FAMILY PROTEIN (AFU_ORTHOLOGUE AFUA_4G14700)"/>
    <property type="match status" value="1"/>
</dbReference>
<evidence type="ECO:0000256" key="1">
    <source>
        <dbReference type="ARBA" id="ARBA00022801"/>
    </source>
</evidence>
<feature type="chain" id="PRO_5019204139" description="Carbohydrate esterase family 16 protein" evidence="2">
    <location>
        <begin position="19"/>
        <end position="328"/>
    </location>
</feature>
<dbReference type="Gene3D" id="3.40.50.1110">
    <property type="entry name" value="SGNH hydrolase"/>
    <property type="match status" value="1"/>
</dbReference>
<evidence type="ECO:0000313" key="4">
    <source>
        <dbReference type="Proteomes" id="UP000284375"/>
    </source>
</evidence>
<keyword evidence="1" id="KW-0378">Hydrolase</keyword>
<dbReference type="Proteomes" id="UP000284375">
    <property type="component" value="Unassembled WGS sequence"/>
</dbReference>
<dbReference type="GO" id="GO:0016787">
    <property type="term" value="F:hydrolase activity"/>
    <property type="evidence" value="ECO:0007669"/>
    <property type="project" value="UniProtKB-KW"/>
</dbReference>
<dbReference type="EMBL" id="LJZO01000002">
    <property type="protein sequence ID" value="ROW04209.1"/>
    <property type="molecule type" value="Genomic_DNA"/>
</dbReference>
<proteinExistence type="predicted"/>
<organism evidence="3 4">
    <name type="scientific">Cytospora chrysosperma</name>
    <name type="common">Cytospora canker fungus</name>
    <name type="synonym">Sphaeria chrysosperma</name>
    <dbReference type="NCBI Taxonomy" id="252740"/>
    <lineage>
        <taxon>Eukaryota</taxon>
        <taxon>Fungi</taxon>
        <taxon>Dikarya</taxon>
        <taxon>Ascomycota</taxon>
        <taxon>Pezizomycotina</taxon>
        <taxon>Sordariomycetes</taxon>
        <taxon>Sordariomycetidae</taxon>
        <taxon>Diaporthales</taxon>
        <taxon>Cytosporaceae</taxon>
        <taxon>Cytospora</taxon>
    </lineage>
</organism>
<reference evidence="3 4" key="1">
    <citation type="submission" date="2015-09" db="EMBL/GenBank/DDBJ databases">
        <title>Host preference determinants of Valsa canker pathogens revealed by comparative genomics.</title>
        <authorList>
            <person name="Yin Z."/>
            <person name="Huang L."/>
        </authorList>
    </citation>
    <scope>NUCLEOTIDE SEQUENCE [LARGE SCALE GENOMIC DNA]</scope>
    <source>
        <strain evidence="3 4">YSFL</strain>
    </source>
</reference>
<dbReference type="CDD" id="cd01846">
    <property type="entry name" value="fatty_acyltransferase_like"/>
    <property type="match status" value="1"/>
</dbReference>
<dbReference type="InterPro" id="IPR051058">
    <property type="entry name" value="GDSL_Est/Lipase"/>
</dbReference>
<keyword evidence="2" id="KW-0732">Signal</keyword>
<evidence type="ECO:0008006" key="5">
    <source>
        <dbReference type="Google" id="ProtNLM"/>
    </source>
</evidence>
<dbReference type="STRING" id="252740.A0A423WLL1"/>
<comment type="caution">
    <text evidence="3">The sequence shown here is derived from an EMBL/GenBank/DDBJ whole genome shotgun (WGS) entry which is preliminary data.</text>
</comment>
<accession>A0A423WLL1</accession>
<evidence type="ECO:0000256" key="2">
    <source>
        <dbReference type="SAM" id="SignalP"/>
    </source>
</evidence>
<keyword evidence="4" id="KW-1185">Reference proteome</keyword>
<dbReference type="SUPFAM" id="SSF52266">
    <property type="entry name" value="SGNH hydrolase"/>
    <property type="match status" value="1"/>
</dbReference>
<feature type="signal peptide" evidence="2">
    <location>
        <begin position="1"/>
        <end position="18"/>
    </location>
</feature>
<name>A0A423WLL1_CYTCH</name>
<protein>
    <recommendedName>
        <fullName evidence="5">Carbohydrate esterase family 16 protein</fullName>
    </recommendedName>
</protein>
<sequence length="328" mass="36016">MLPKLTWIAAVFPAFVWADVPVYGQCGGTDNSYDVNLSNVIDDGSYYRLPDFFHWLNHFAFSEHGDSYSQTGFDVNSTKPSANNPLGNPPLPGWTASGGLNWVGFLVSEFNDSTLLSYNFAYGGATTDSNLVTPYDPSVLSFVDQVTEFSESVASHPSYAPWTAENTLVGVWIGVNDVGNIYWLSNVTDVLDAVISRYFEELQTIYDAGARNFFILSCPPINETPAMLLESEDVRDQEASIITKYNDMLASELTNFTSVNNGVTAKLIDTSIAFQTAIDNPTAYGAPNATCYNSDGTSCLWYNDYHPGVAINELVAREIASAWEGIFF</sequence>
<dbReference type="AlphaFoldDB" id="A0A423WLL1"/>